<keyword evidence="7" id="KW-0963">Cytoplasm</keyword>
<comment type="function">
    <text evidence="6 7">Catalyzes the reversible reaction in which hydroxymethyl group from 5,10-methylenetetrahydrofolate is transferred onto alpha-ketoisovalerate to form ketopantoate.</text>
</comment>
<dbReference type="GO" id="GO:0032259">
    <property type="term" value="P:methylation"/>
    <property type="evidence" value="ECO:0007669"/>
    <property type="project" value="UniProtKB-KW"/>
</dbReference>
<comment type="pathway">
    <text evidence="1 7">Cofactor biosynthesis; (R)-pantothenate biosynthesis; (R)-pantoate from 3-methyl-2-oxobutanoate: step 1/2.</text>
</comment>
<evidence type="ECO:0000256" key="3">
    <source>
        <dbReference type="ARBA" id="ARBA00011424"/>
    </source>
</evidence>
<feature type="binding site" evidence="7 9">
    <location>
        <position position="119"/>
    </location>
    <ligand>
        <name>3-methyl-2-oxobutanoate</name>
        <dbReference type="ChEBI" id="CHEBI:11851"/>
    </ligand>
</feature>
<feature type="binding site" evidence="7 9">
    <location>
        <position position="90"/>
    </location>
    <ligand>
        <name>3-methyl-2-oxobutanoate</name>
        <dbReference type="ChEBI" id="CHEBI:11851"/>
    </ligand>
</feature>
<proteinExistence type="inferred from homology"/>
<evidence type="ECO:0000313" key="12">
    <source>
        <dbReference type="Proteomes" id="UP000198607"/>
    </source>
</evidence>
<keyword evidence="7 10" id="KW-0479">Metal-binding</keyword>
<evidence type="ECO:0000256" key="4">
    <source>
        <dbReference type="ARBA" id="ARBA00022655"/>
    </source>
</evidence>
<feature type="binding site" evidence="7 10">
    <location>
        <position position="90"/>
    </location>
    <ligand>
        <name>Mg(2+)</name>
        <dbReference type="ChEBI" id="CHEBI:18420"/>
    </ligand>
</feature>
<evidence type="ECO:0000256" key="1">
    <source>
        <dbReference type="ARBA" id="ARBA00005033"/>
    </source>
</evidence>
<comment type="catalytic activity">
    <reaction evidence="7">
        <text>(6R)-5,10-methylene-5,6,7,8-tetrahydrofolate + 3-methyl-2-oxobutanoate + H2O = 2-dehydropantoate + (6S)-5,6,7,8-tetrahydrofolate</text>
        <dbReference type="Rhea" id="RHEA:11824"/>
        <dbReference type="ChEBI" id="CHEBI:11561"/>
        <dbReference type="ChEBI" id="CHEBI:11851"/>
        <dbReference type="ChEBI" id="CHEBI:15377"/>
        <dbReference type="ChEBI" id="CHEBI:15636"/>
        <dbReference type="ChEBI" id="CHEBI:57453"/>
        <dbReference type="EC" id="2.1.2.11"/>
    </reaction>
</comment>
<keyword evidence="12" id="KW-1185">Reference proteome</keyword>
<dbReference type="GO" id="GO:0015940">
    <property type="term" value="P:pantothenate biosynthetic process"/>
    <property type="evidence" value="ECO:0007669"/>
    <property type="project" value="UniProtKB-UniRule"/>
</dbReference>
<protein>
    <recommendedName>
        <fullName evidence="7">3-methyl-2-oxobutanoate hydroxymethyltransferase</fullName>
        <ecNumber evidence="7">2.1.2.11</ecNumber>
    </recommendedName>
    <alternativeName>
        <fullName evidence="7">Ketopantoate hydroxymethyltransferase</fullName>
        <shortName evidence="7">KPHMT</shortName>
    </alternativeName>
</protein>
<keyword evidence="4 7" id="KW-0566">Pantothenate biosynthesis</keyword>
<dbReference type="EC" id="2.1.2.11" evidence="7"/>
<feature type="binding site" evidence="7 10">
    <location>
        <position position="121"/>
    </location>
    <ligand>
        <name>Mg(2+)</name>
        <dbReference type="ChEBI" id="CHEBI:18420"/>
    </ligand>
</feature>
<dbReference type="PANTHER" id="PTHR20881">
    <property type="entry name" value="3-METHYL-2-OXOBUTANOATE HYDROXYMETHYLTRANSFERASE"/>
    <property type="match status" value="1"/>
</dbReference>
<dbReference type="STRING" id="83767.SAMN05660652_03793"/>
<comment type="similarity">
    <text evidence="2 7">Belongs to the PanB family.</text>
</comment>
<evidence type="ECO:0000256" key="5">
    <source>
        <dbReference type="ARBA" id="ARBA00022679"/>
    </source>
</evidence>
<evidence type="ECO:0000313" key="11">
    <source>
        <dbReference type="EMBL" id="SDI64360.1"/>
    </source>
</evidence>
<feature type="binding site" evidence="7 10">
    <location>
        <position position="51"/>
    </location>
    <ligand>
        <name>Mg(2+)</name>
        <dbReference type="ChEBI" id="CHEBI:18420"/>
    </ligand>
</feature>
<reference evidence="11 12" key="1">
    <citation type="submission" date="2016-10" db="EMBL/GenBank/DDBJ databases">
        <authorList>
            <person name="de Groot N.N."/>
        </authorList>
    </citation>
    <scope>NUCLEOTIDE SEQUENCE [LARGE SCALE GENOMIC DNA]</scope>
    <source>
        <strain evidence="11 12">DSM 5885</strain>
    </source>
</reference>
<dbReference type="UniPathway" id="UPA00028">
    <property type="reaction ID" value="UER00003"/>
</dbReference>
<sequence>MSAQTTSRRLTHLDLAKMRAAGEKIAMLTCYDASFARACDAAGIESILIGDSLGMVVQGQDSTLPVTVEDIAYHTRAVVRGCRRPLIIADLPFGSYQESPQVAYRNAVTLMAAGAQMVKLEGGVDMAETTRFLTARGIPVCAHVGLTPQSVHQLGGYRVQGKDDAGAAQLMADSLAQQDAGATLIVLEAIPAALAAEVTAKLVIPTIGIGAGKDCSGQVLVLHDMLDVASGRVPRFVRNFLAGQNSIVGAFSAYSAAVKDGSFPAPEHCY</sequence>
<comment type="cofactor">
    <cofactor evidence="7 10">
        <name>Mg(2+)</name>
        <dbReference type="ChEBI" id="CHEBI:18420"/>
    </cofactor>
    <text evidence="7 10">Binds 1 Mg(2+) ion per subunit.</text>
</comment>
<dbReference type="InterPro" id="IPR003700">
    <property type="entry name" value="Pantoate_hydroxy_MeTrfase"/>
</dbReference>
<evidence type="ECO:0000256" key="10">
    <source>
        <dbReference type="PIRSR" id="PIRSR000388-3"/>
    </source>
</evidence>
<organism evidence="11 12">
    <name type="scientific">Propionivibrio dicarboxylicus</name>
    <dbReference type="NCBI Taxonomy" id="83767"/>
    <lineage>
        <taxon>Bacteria</taxon>
        <taxon>Pseudomonadati</taxon>
        <taxon>Pseudomonadota</taxon>
        <taxon>Betaproteobacteria</taxon>
        <taxon>Rhodocyclales</taxon>
        <taxon>Rhodocyclaceae</taxon>
        <taxon>Propionivibrio</taxon>
    </lineage>
</organism>
<dbReference type="InterPro" id="IPR040442">
    <property type="entry name" value="Pyrv_kinase-like_dom_sf"/>
</dbReference>
<evidence type="ECO:0000256" key="9">
    <source>
        <dbReference type="PIRSR" id="PIRSR000388-2"/>
    </source>
</evidence>
<dbReference type="Proteomes" id="UP000198607">
    <property type="component" value="Unassembled WGS sequence"/>
</dbReference>
<dbReference type="InterPro" id="IPR015813">
    <property type="entry name" value="Pyrv/PenolPyrv_kinase-like_dom"/>
</dbReference>
<dbReference type="PIRSF" id="PIRSF000388">
    <property type="entry name" value="Pantoate_hydroxy_MeTrfase"/>
    <property type="match status" value="1"/>
</dbReference>
<dbReference type="NCBIfam" id="TIGR00222">
    <property type="entry name" value="panB"/>
    <property type="match status" value="1"/>
</dbReference>
<comment type="subcellular location">
    <subcellularLocation>
        <location evidence="7">Cytoplasm</location>
    </subcellularLocation>
</comment>
<dbReference type="GO" id="GO:0008168">
    <property type="term" value="F:methyltransferase activity"/>
    <property type="evidence" value="ECO:0007669"/>
    <property type="project" value="UniProtKB-KW"/>
</dbReference>
<dbReference type="FunFam" id="3.20.20.60:FF:000003">
    <property type="entry name" value="3-methyl-2-oxobutanoate hydroxymethyltransferase"/>
    <property type="match status" value="1"/>
</dbReference>
<dbReference type="OrthoDB" id="9781789at2"/>
<feature type="active site" description="Proton acceptor" evidence="7 8">
    <location>
        <position position="188"/>
    </location>
</feature>
<comment type="subunit">
    <text evidence="3 7">Homodecamer; pentamer of dimers.</text>
</comment>
<evidence type="ECO:0000256" key="7">
    <source>
        <dbReference type="HAMAP-Rule" id="MF_00156"/>
    </source>
</evidence>
<evidence type="ECO:0000256" key="2">
    <source>
        <dbReference type="ARBA" id="ARBA00008676"/>
    </source>
</evidence>
<dbReference type="Pfam" id="PF02548">
    <property type="entry name" value="Pantoate_transf"/>
    <property type="match status" value="1"/>
</dbReference>
<dbReference type="GO" id="GO:0000287">
    <property type="term" value="F:magnesium ion binding"/>
    <property type="evidence" value="ECO:0007669"/>
    <property type="project" value="TreeGrafter"/>
</dbReference>
<dbReference type="AlphaFoldDB" id="A0A1G8MAG7"/>
<dbReference type="Gene3D" id="3.20.20.60">
    <property type="entry name" value="Phosphoenolpyruvate-binding domains"/>
    <property type="match status" value="1"/>
</dbReference>
<dbReference type="NCBIfam" id="NF001452">
    <property type="entry name" value="PRK00311.1"/>
    <property type="match status" value="1"/>
</dbReference>
<keyword evidence="11" id="KW-0489">Methyltransferase</keyword>
<keyword evidence="5 7" id="KW-0808">Transferase</keyword>
<name>A0A1G8MAG7_9RHOO</name>
<accession>A0A1G8MAG7</accession>
<dbReference type="PANTHER" id="PTHR20881:SF0">
    <property type="entry name" value="3-METHYL-2-OXOBUTANOATE HYDROXYMETHYLTRANSFERASE"/>
    <property type="match status" value="1"/>
</dbReference>
<dbReference type="SUPFAM" id="SSF51621">
    <property type="entry name" value="Phosphoenolpyruvate/pyruvate domain"/>
    <property type="match status" value="1"/>
</dbReference>
<dbReference type="RefSeq" id="WP_091940092.1">
    <property type="nucleotide sequence ID" value="NZ_FNCY01000024.1"/>
</dbReference>
<gene>
    <name evidence="7" type="primary">panB</name>
    <name evidence="11" type="ORF">SAMN05660652_03793</name>
</gene>
<dbReference type="CDD" id="cd06557">
    <property type="entry name" value="KPHMT-like"/>
    <property type="match status" value="1"/>
</dbReference>
<keyword evidence="7 10" id="KW-0460">Magnesium</keyword>
<feature type="binding site" evidence="7 9">
    <location>
        <begin position="51"/>
        <end position="52"/>
    </location>
    <ligand>
        <name>3-methyl-2-oxobutanoate</name>
        <dbReference type="ChEBI" id="CHEBI:11851"/>
    </ligand>
</feature>
<evidence type="ECO:0000256" key="8">
    <source>
        <dbReference type="PIRSR" id="PIRSR000388-1"/>
    </source>
</evidence>
<dbReference type="HAMAP" id="MF_00156">
    <property type="entry name" value="PanB"/>
    <property type="match status" value="1"/>
</dbReference>
<dbReference type="GO" id="GO:0003864">
    <property type="term" value="F:3-methyl-2-oxobutanoate hydroxymethyltransferase activity"/>
    <property type="evidence" value="ECO:0007669"/>
    <property type="project" value="UniProtKB-UniRule"/>
</dbReference>
<evidence type="ECO:0000256" key="6">
    <source>
        <dbReference type="ARBA" id="ARBA00056497"/>
    </source>
</evidence>
<dbReference type="GO" id="GO:0005737">
    <property type="term" value="C:cytoplasm"/>
    <property type="evidence" value="ECO:0007669"/>
    <property type="project" value="UniProtKB-SubCell"/>
</dbReference>
<dbReference type="EMBL" id="FNCY01000024">
    <property type="protein sequence ID" value="SDI64360.1"/>
    <property type="molecule type" value="Genomic_DNA"/>
</dbReference>